<feature type="compositionally biased region" description="Polar residues" evidence="1">
    <location>
        <begin position="35"/>
        <end position="48"/>
    </location>
</feature>
<dbReference type="GO" id="GO:0009288">
    <property type="term" value="C:bacterial-type flagellum"/>
    <property type="evidence" value="ECO:0007669"/>
    <property type="project" value="InterPro"/>
</dbReference>
<evidence type="ECO:0000256" key="1">
    <source>
        <dbReference type="SAM" id="MobiDB-lite"/>
    </source>
</evidence>
<gene>
    <name evidence="2" type="ORF">A6M23_08675</name>
</gene>
<dbReference type="Gene3D" id="1.10.287.500">
    <property type="entry name" value="Helix hairpin bin"/>
    <property type="match status" value="1"/>
</dbReference>
<dbReference type="AlphaFoldDB" id="A0A1C2IQV3"/>
<reference evidence="2" key="1">
    <citation type="journal article" date="2016" name="Int. J. Mol. Sci.">
        <title>Comparative genomics of the extreme acidophile Acidithiobacillus thiooxidans reveals intraspecific divergence and niche adaptation.</title>
        <authorList>
            <person name="Zhang X."/>
            <person name="Feng X."/>
            <person name="Tao J."/>
            <person name="Ma L."/>
            <person name="Xiao Y."/>
            <person name="Liang Y."/>
            <person name="Liu X."/>
            <person name="Yin H."/>
        </authorList>
    </citation>
    <scope>NUCLEOTIDE SEQUENCE [LARGE SCALE GENOMIC DNA]</scope>
    <source>
        <strain evidence="2">DXS-W</strain>
    </source>
</reference>
<dbReference type="EMBL" id="LWRY01000093">
    <property type="protein sequence ID" value="OCX72977.1"/>
    <property type="molecule type" value="Genomic_DNA"/>
</dbReference>
<keyword evidence="3" id="KW-1185">Reference proteome</keyword>
<proteinExistence type="predicted"/>
<dbReference type="GO" id="GO:0050920">
    <property type="term" value="P:regulation of chemotaxis"/>
    <property type="evidence" value="ECO:0007669"/>
    <property type="project" value="InterPro"/>
</dbReference>
<comment type="caution">
    <text evidence="2">The sequence shown here is derived from an EMBL/GenBank/DDBJ whole genome shotgun (WGS) entry which is preliminary data.</text>
</comment>
<dbReference type="InterPro" id="IPR007439">
    <property type="entry name" value="Chemotax_Pase_CheZ"/>
</dbReference>
<dbReference type="Pfam" id="PF04344">
    <property type="entry name" value="CheZ"/>
    <property type="match status" value="1"/>
</dbReference>
<name>A0A1C2IQV3_ACITH</name>
<dbReference type="GO" id="GO:0003824">
    <property type="term" value="F:catalytic activity"/>
    <property type="evidence" value="ECO:0007669"/>
    <property type="project" value="InterPro"/>
</dbReference>
<evidence type="ECO:0000313" key="2">
    <source>
        <dbReference type="EMBL" id="OCX72977.1"/>
    </source>
</evidence>
<dbReference type="Proteomes" id="UP000095008">
    <property type="component" value="Unassembled WGS sequence"/>
</dbReference>
<organism evidence="2 3">
    <name type="scientific">Acidithiobacillus thiooxidans</name>
    <name type="common">Thiobacillus thiooxidans</name>
    <dbReference type="NCBI Taxonomy" id="930"/>
    <lineage>
        <taxon>Bacteria</taxon>
        <taxon>Pseudomonadati</taxon>
        <taxon>Pseudomonadota</taxon>
        <taxon>Acidithiobacillia</taxon>
        <taxon>Acidithiobacillales</taxon>
        <taxon>Acidithiobacillaceae</taxon>
        <taxon>Acidithiobacillus</taxon>
    </lineage>
</organism>
<dbReference type="RefSeq" id="WP_241781530.1">
    <property type="nucleotide sequence ID" value="NZ_LWRY01000093.1"/>
</dbReference>
<protein>
    <submittedName>
        <fullName evidence="2">Uncharacterized protein</fullName>
    </submittedName>
</protein>
<evidence type="ECO:0000313" key="3">
    <source>
        <dbReference type="Proteomes" id="UP000095008"/>
    </source>
</evidence>
<accession>A0A1C2IQV3</accession>
<feature type="region of interest" description="Disordered" evidence="1">
    <location>
        <begin position="1"/>
        <end position="65"/>
    </location>
</feature>
<dbReference type="SUPFAM" id="SSF75708">
    <property type="entry name" value="Chemotaxis phosphatase CheZ"/>
    <property type="match status" value="1"/>
</dbReference>
<sequence length="238" mass="25514">MTRKKTDKKSKVLDSVLPATDPQSTDASLDGVAQESPSSQDMEQTVSSDEACPPGEYPQDTAVTPNGMRLLAEADVLLNEGLKRIAGAGDDLPDAYNPIEEALALSETQTIHTLDALDTAQAALHRIENTQQGFIDADIQAIKTALSTILSSQQGQDLAGQRLKKSLRLLNAVSDRIGQAILMLHDNLGVPRSEREEPLPESEEAAVTRTDAVALEEAIQGEHIEQDDVDALLAELGI</sequence>